<feature type="region of interest" description="Disordered" evidence="1">
    <location>
        <begin position="192"/>
        <end position="226"/>
    </location>
</feature>
<organism evidence="2 3">
    <name type="scientific">Echria macrotheca</name>
    <dbReference type="NCBI Taxonomy" id="438768"/>
    <lineage>
        <taxon>Eukaryota</taxon>
        <taxon>Fungi</taxon>
        <taxon>Dikarya</taxon>
        <taxon>Ascomycota</taxon>
        <taxon>Pezizomycotina</taxon>
        <taxon>Sordariomycetes</taxon>
        <taxon>Sordariomycetidae</taxon>
        <taxon>Sordariales</taxon>
        <taxon>Schizotheciaceae</taxon>
        <taxon>Echria</taxon>
    </lineage>
</organism>
<evidence type="ECO:0000313" key="3">
    <source>
        <dbReference type="Proteomes" id="UP001239445"/>
    </source>
</evidence>
<dbReference type="AlphaFoldDB" id="A0AAJ0FFC5"/>
<gene>
    <name evidence="2" type="ORF">QBC47DRAFT_357556</name>
</gene>
<comment type="caution">
    <text evidence="2">The sequence shown here is derived from an EMBL/GenBank/DDBJ whole genome shotgun (WGS) entry which is preliminary data.</text>
</comment>
<dbReference type="Proteomes" id="UP001239445">
    <property type="component" value="Unassembled WGS sequence"/>
</dbReference>
<evidence type="ECO:0000313" key="2">
    <source>
        <dbReference type="EMBL" id="KAK1759719.1"/>
    </source>
</evidence>
<dbReference type="EMBL" id="MU839828">
    <property type="protein sequence ID" value="KAK1759719.1"/>
    <property type="molecule type" value="Genomic_DNA"/>
</dbReference>
<reference evidence="2" key="1">
    <citation type="submission" date="2023-06" db="EMBL/GenBank/DDBJ databases">
        <title>Genome-scale phylogeny and comparative genomics of the fungal order Sordariales.</title>
        <authorList>
            <consortium name="Lawrence Berkeley National Laboratory"/>
            <person name="Hensen N."/>
            <person name="Bonometti L."/>
            <person name="Westerberg I."/>
            <person name="Brannstrom I.O."/>
            <person name="Guillou S."/>
            <person name="Cros-Aarteil S."/>
            <person name="Calhoun S."/>
            <person name="Haridas S."/>
            <person name="Kuo A."/>
            <person name="Mondo S."/>
            <person name="Pangilinan J."/>
            <person name="Riley R."/>
            <person name="Labutti K."/>
            <person name="Andreopoulos B."/>
            <person name="Lipzen A."/>
            <person name="Chen C."/>
            <person name="Yanf M."/>
            <person name="Daum C."/>
            <person name="Ng V."/>
            <person name="Clum A."/>
            <person name="Steindorff A."/>
            <person name="Ohm R."/>
            <person name="Martin F."/>
            <person name="Silar P."/>
            <person name="Natvig D."/>
            <person name="Lalanne C."/>
            <person name="Gautier V."/>
            <person name="Ament-Velasquez S.L."/>
            <person name="Kruys A."/>
            <person name="Hutchinson M.I."/>
            <person name="Powell A.J."/>
            <person name="Barry K."/>
            <person name="Miller A.N."/>
            <person name="Grigoriev I.V."/>
            <person name="Debuchy R."/>
            <person name="Gladieux P."/>
            <person name="Thoren M.H."/>
            <person name="Johannesson H."/>
        </authorList>
    </citation>
    <scope>NUCLEOTIDE SEQUENCE</scope>
    <source>
        <strain evidence="2">PSN4</strain>
    </source>
</reference>
<name>A0AAJ0FFC5_9PEZI</name>
<feature type="region of interest" description="Disordered" evidence="1">
    <location>
        <begin position="146"/>
        <end position="178"/>
    </location>
</feature>
<feature type="compositionally biased region" description="Basic residues" evidence="1">
    <location>
        <begin position="205"/>
        <end position="214"/>
    </location>
</feature>
<sequence>MLCNLHCLITFLHQFTSEHFVMTDRRYTYHPSKFVSSIKPSDSGYGGSLGSGNSQSSASVVNLREKRLRNQHTISEDFTDDRVVRKRQLMALDKVLCGGISKAANKSRSDRTQKPNTELLGRVLGDVKATSSSDMPGVDFEFVSSEIEDPSRPRLSNRVTTYVPGHRDRPGLKSSRPKKMAFRLGRISDDESVASDIGHQDRPRPKSSRPKTKKFQLGSDSDDGLMTSQTRRSIVVNLGVHFKCLLDLGVHFKCLGSYYGVGRDSGNDAGYGSRDTYVSDQYDEPPGGRIHKFKDPGGKPNIVGTPLDMRFI</sequence>
<evidence type="ECO:0000256" key="1">
    <source>
        <dbReference type="SAM" id="MobiDB-lite"/>
    </source>
</evidence>
<proteinExistence type="predicted"/>
<protein>
    <submittedName>
        <fullName evidence="2">Uncharacterized protein</fullName>
    </submittedName>
</protein>
<accession>A0AAJ0FFC5</accession>
<keyword evidence="3" id="KW-1185">Reference proteome</keyword>